<keyword evidence="15" id="KW-1185">Reference proteome</keyword>
<dbReference type="Pfam" id="PF00675">
    <property type="entry name" value="Peptidase_M16"/>
    <property type="match status" value="1"/>
</dbReference>
<keyword evidence="7" id="KW-0496">Mitochondrion</keyword>
<name>A0A3N4I5B3_ASCIM</name>
<dbReference type="FunFam" id="3.30.830.10:FF:000039">
    <property type="entry name" value="Ubiquinol-cytochrome c reductase core subunit 2"/>
    <property type="match status" value="1"/>
</dbReference>
<gene>
    <name evidence="14" type="ORF">BJ508DRAFT_414901</name>
</gene>
<dbReference type="AlphaFoldDB" id="A0A3N4I5B3"/>
<accession>A0A3N4I5B3</accession>
<evidence type="ECO:0000259" key="12">
    <source>
        <dbReference type="Pfam" id="PF00675"/>
    </source>
</evidence>
<dbReference type="FunFam" id="3.30.830.10:FF:000021">
    <property type="entry name" value="Cytochrome b-c1 complex subunit 2"/>
    <property type="match status" value="1"/>
</dbReference>
<evidence type="ECO:0000256" key="2">
    <source>
        <dbReference type="ARBA" id="ARBA00022448"/>
    </source>
</evidence>
<reference evidence="14 15" key="1">
    <citation type="journal article" date="2018" name="Nat. Ecol. Evol.">
        <title>Pezizomycetes genomes reveal the molecular basis of ectomycorrhizal truffle lifestyle.</title>
        <authorList>
            <person name="Murat C."/>
            <person name="Payen T."/>
            <person name="Noel B."/>
            <person name="Kuo A."/>
            <person name="Morin E."/>
            <person name="Chen J."/>
            <person name="Kohler A."/>
            <person name="Krizsan K."/>
            <person name="Balestrini R."/>
            <person name="Da Silva C."/>
            <person name="Montanini B."/>
            <person name="Hainaut M."/>
            <person name="Levati E."/>
            <person name="Barry K.W."/>
            <person name="Belfiori B."/>
            <person name="Cichocki N."/>
            <person name="Clum A."/>
            <person name="Dockter R.B."/>
            <person name="Fauchery L."/>
            <person name="Guy J."/>
            <person name="Iotti M."/>
            <person name="Le Tacon F."/>
            <person name="Lindquist E.A."/>
            <person name="Lipzen A."/>
            <person name="Malagnac F."/>
            <person name="Mello A."/>
            <person name="Molinier V."/>
            <person name="Miyauchi S."/>
            <person name="Poulain J."/>
            <person name="Riccioni C."/>
            <person name="Rubini A."/>
            <person name="Sitrit Y."/>
            <person name="Splivallo R."/>
            <person name="Traeger S."/>
            <person name="Wang M."/>
            <person name="Zifcakova L."/>
            <person name="Wipf D."/>
            <person name="Zambonelli A."/>
            <person name="Paolocci F."/>
            <person name="Nowrousian M."/>
            <person name="Ottonello S."/>
            <person name="Baldrian P."/>
            <person name="Spatafora J.W."/>
            <person name="Henrissat B."/>
            <person name="Nagy L.G."/>
            <person name="Aury J.M."/>
            <person name="Wincker P."/>
            <person name="Grigoriev I.V."/>
            <person name="Bonfante P."/>
            <person name="Martin F.M."/>
        </authorList>
    </citation>
    <scope>NUCLEOTIDE SEQUENCE [LARGE SCALE GENOMIC DNA]</scope>
    <source>
        <strain evidence="14 15">RN42</strain>
    </source>
</reference>
<dbReference type="InterPro" id="IPR007863">
    <property type="entry name" value="Peptidase_M16_C"/>
</dbReference>
<keyword evidence="5" id="KW-0809">Transit peptide</keyword>
<dbReference type="PANTHER" id="PTHR11851">
    <property type="entry name" value="METALLOPROTEASE"/>
    <property type="match status" value="1"/>
</dbReference>
<comment type="similarity">
    <text evidence="9">Belongs to the peptidase M16 family. UQCRC2/QCR2 subfamily.</text>
</comment>
<dbReference type="SUPFAM" id="SSF63411">
    <property type="entry name" value="LuxS/MPP-like metallohydrolase"/>
    <property type="match status" value="2"/>
</dbReference>
<evidence type="ECO:0000313" key="15">
    <source>
        <dbReference type="Proteomes" id="UP000275078"/>
    </source>
</evidence>
<dbReference type="OrthoDB" id="6369905at2759"/>
<dbReference type="STRING" id="1160509.A0A3N4I5B3"/>
<evidence type="ECO:0000259" key="13">
    <source>
        <dbReference type="Pfam" id="PF05193"/>
    </source>
</evidence>
<feature type="domain" description="Peptidase M16 N-terminal" evidence="12">
    <location>
        <begin position="43"/>
        <end position="177"/>
    </location>
</feature>
<keyword evidence="2" id="KW-0813">Transport</keyword>
<keyword evidence="3" id="KW-0679">Respiratory chain</keyword>
<organism evidence="14 15">
    <name type="scientific">Ascobolus immersus RN42</name>
    <dbReference type="NCBI Taxonomy" id="1160509"/>
    <lineage>
        <taxon>Eukaryota</taxon>
        <taxon>Fungi</taxon>
        <taxon>Dikarya</taxon>
        <taxon>Ascomycota</taxon>
        <taxon>Pezizomycotina</taxon>
        <taxon>Pezizomycetes</taxon>
        <taxon>Pezizales</taxon>
        <taxon>Ascobolaceae</taxon>
        <taxon>Ascobolus</taxon>
    </lineage>
</organism>
<evidence type="ECO:0000256" key="10">
    <source>
        <dbReference type="ARBA" id="ARBA00040751"/>
    </source>
</evidence>
<keyword evidence="8" id="KW-0472">Membrane</keyword>
<keyword evidence="14" id="KW-0378">Hydrolase</keyword>
<evidence type="ECO:0000256" key="11">
    <source>
        <dbReference type="ARBA" id="ARBA00041372"/>
    </source>
</evidence>
<dbReference type="Gene3D" id="3.30.830.10">
    <property type="entry name" value="Metalloenzyme, LuxS/M16 peptidase-like"/>
    <property type="match status" value="2"/>
</dbReference>
<keyword evidence="4" id="KW-0999">Mitochondrion inner membrane</keyword>
<protein>
    <recommendedName>
        <fullName evidence="10">Cytochrome b-c1 complex subunit 2, mitochondrial</fullName>
    </recommendedName>
    <alternativeName>
        <fullName evidence="11">Core protein II</fullName>
    </alternativeName>
</protein>
<evidence type="ECO:0000256" key="4">
    <source>
        <dbReference type="ARBA" id="ARBA00022792"/>
    </source>
</evidence>
<dbReference type="GO" id="GO:0016787">
    <property type="term" value="F:hydrolase activity"/>
    <property type="evidence" value="ECO:0007669"/>
    <property type="project" value="UniProtKB-KW"/>
</dbReference>
<dbReference type="GO" id="GO:0005743">
    <property type="term" value="C:mitochondrial inner membrane"/>
    <property type="evidence" value="ECO:0007669"/>
    <property type="project" value="UniProtKB-SubCell"/>
</dbReference>
<evidence type="ECO:0000256" key="3">
    <source>
        <dbReference type="ARBA" id="ARBA00022660"/>
    </source>
</evidence>
<dbReference type="InterPro" id="IPR011765">
    <property type="entry name" value="Pept_M16_N"/>
</dbReference>
<evidence type="ECO:0000256" key="6">
    <source>
        <dbReference type="ARBA" id="ARBA00022982"/>
    </source>
</evidence>
<comment type="subcellular location">
    <subcellularLocation>
        <location evidence="1">Mitochondrion inner membrane</location>
        <topology evidence="1">Peripheral membrane protein</topology>
        <orientation evidence="1">Matrix side</orientation>
    </subcellularLocation>
</comment>
<dbReference type="EMBL" id="ML119681">
    <property type="protein sequence ID" value="RPA81249.1"/>
    <property type="molecule type" value="Genomic_DNA"/>
</dbReference>
<sequence>MFARTAISRNTTRCLRSANSRGLASAAIQNPWHYETSDSQGVKVATRDDGGPTANLAIVVKAGSRYEPAPGLAHALANFAFKNTTTRSALRLQRESELLGSFLSSSVSRENVVLRAKFMRQDLPYFLEAFADVLKNTKYQYYESIEEVLPAINAQIKQYTTNSAQQALEAAHVAAFHRGLGEGQFAVIKKYISHSSVADYAKQAYNKSNIAIVGSGLQHGEVAKWTGEFFKDLSAGPALTSPATKYFGGEQRIEKDAPASFVIGFPGSAAGTQFKPEFKVLAHLLGGKPQVKWNQGASFISKAIAPLEGVNAEANHLSYSDAGLLYVTVGGPESQLGKAGSAVVEAIKAAGSATPEQVKAAINQAKFDVLAKAEDKSLGLEDVGQSVIHNGKAPQYNDAVKALEGVSQKTVQEAVKKLLDGKASIGAIGDLKVLPFGSEMGLNV</sequence>
<evidence type="ECO:0000313" key="14">
    <source>
        <dbReference type="EMBL" id="RPA81249.1"/>
    </source>
</evidence>
<evidence type="ECO:0000256" key="7">
    <source>
        <dbReference type="ARBA" id="ARBA00023128"/>
    </source>
</evidence>
<proteinExistence type="inferred from homology"/>
<evidence type="ECO:0000256" key="1">
    <source>
        <dbReference type="ARBA" id="ARBA00004443"/>
    </source>
</evidence>
<feature type="domain" description="Peptidase M16 C-terminal" evidence="13">
    <location>
        <begin position="192"/>
        <end position="364"/>
    </location>
</feature>
<dbReference type="Proteomes" id="UP000275078">
    <property type="component" value="Unassembled WGS sequence"/>
</dbReference>
<evidence type="ECO:0000256" key="9">
    <source>
        <dbReference type="ARBA" id="ARBA00038146"/>
    </source>
</evidence>
<evidence type="ECO:0000256" key="5">
    <source>
        <dbReference type="ARBA" id="ARBA00022946"/>
    </source>
</evidence>
<dbReference type="GO" id="GO:0046872">
    <property type="term" value="F:metal ion binding"/>
    <property type="evidence" value="ECO:0007669"/>
    <property type="project" value="InterPro"/>
</dbReference>
<dbReference type="PANTHER" id="PTHR11851:SF209">
    <property type="entry name" value="CYTOCHROME B-C1 COMPLEX SUBUNIT 2, MITOCHONDRIAL"/>
    <property type="match status" value="1"/>
</dbReference>
<dbReference type="InterPro" id="IPR050361">
    <property type="entry name" value="MPP/UQCRC_Complex"/>
</dbReference>
<dbReference type="Pfam" id="PF05193">
    <property type="entry name" value="Peptidase_M16_C"/>
    <property type="match status" value="1"/>
</dbReference>
<evidence type="ECO:0000256" key="8">
    <source>
        <dbReference type="ARBA" id="ARBA00023136"/>
    </source>
</evidence>
<keyword evidence="6" id="KW-0249">Electron transport</keyword>
<dbReference type="InterPro" id="IPR011249">
    <property type="entry name" value="Metalloenz_LuxS/M16"/>
</dbReference>